<protein>
    <submittedName>
        <fullName evidence="2">Putative Lipase 1</fullName>
    </submittedName>
</protein>
<feature type="domain" description="Carboxylesterase type B" evidence="1">
    <location>
        <begin position="15"/>
        <end position="257"/>
    </location>
</feature>
<dbReference type="OrthoDB" id="408631at2759"/>
<dbReference type="HOGENOM" id="CLU_669120_0_0_1"/>
<dbReference type="InterPro" id="IPR029058">
    <property type="entry name" value="AB_hydrolase_fold"/>
</dbReference>
<dbReference type="Proteomes" id="UP000005446">
    <property type="component" value="Unassembled WGS sequence"/>
</dbReference>
<dbReference type="InParanoid" id="H0ECM8"/>
<sequence length="411" mass="45078">MAAPPTVDASKPTSKQCYSLANLNSATASEDCLTLDLVMPVGTFDHLLPVYVFLHGGDFNGGDKSDVDGINYRLSFLGFPGGSEAGKSNAYNLGLKDQRLALQWVKDNIKGFGGNKDHVVLGGQASGADTATYQMLANGGNNEYLFRGMLLESGAATGATPIPLPTYPHWQMNYDSLASKTNASSFSCLQNVPIEKLTSAMYAVFTEAYSIPHHVYAVVSDGVFMQDYPSVAMAQSKFASLPTLTGQTTDELTDRIPTFANFTTDEGILGFAQVFLNYVDPAVLAEEVGMYKSSDYQDIGPPGSGTQWSPYLKINQGSDLPFLFGPTPLNPTTQEDILAESYKRYIISFINHLDPNKAVNSTMAPLSQWDNFRNSSQNQLLFDLAQINMEYDPVNRERCLWVEEHHKDFLR</sequence>
<evidence type="ECO:0000259" key="1">
    <source>
        <dbReference type="Pfam" id="PF00135"/>
    </source>
</evidence>
<gene>
    <name evidence="2" type="ORF">M7I_0171</name>
</gene>
<keyword evidence="3" id="KW-1185">Reference proteome</keyword>
<dbReference type="ESTHER" id="glal2-s3dcn7">
    <property type="family name" value="Fungal_carboxylesterase_lipase"/>
</dbReference>
<dbReference type="EMBL" id="AGUE01000006">
    <property type="protein sequence ID" value="EHL03532.1"/>
    <property type="molecule type" value="Genomic_DNA"/>
</dbReference>
<name>H0ECM8_GLAL7</name>
<dbReference type="InterPro" id="IPR002018">
    <property type="entry name" value="CarbesteraseB"/>
</dbReference>
<dbReference type="AlphaFoldDB" id="H0ECM8"/>
<proteinExistence type="predicted"/>
<dbReference type="PROSITE" id="PS00941">
    <property type="entry name" value="CARBOXYLESTERASE_B_2"/>
    <property type="match status" value="1"/>
</dbReference>
<organism evidence="2 3">
    <name type="scientific">Glarea lozoyensis (strain ATCC 74030 / MF5533)</name>
    <dbReference type="NCBI Taxonomy" id="1104152"/>
    <lineage>
        <taxon>Eukaryota</taxon>
        <taxon>Fungi</taxon>
        <taxon>Dikarya</taxon>
        <taxon>Ascomycota</taxon>
        <taxon>Pezizomycotina</taxon>
        <taxon>Leotiomycetes</taxon>
        <taxon>Helotiales</taxon>
        <taxon>Helotiaceae</taxon>
        <taxon>Glarea</taxon>
    </lineage>
</organism>
<dbReference type="Gene3D" id="3.40.50.1820">
    <property type="entry name" value="alpha/beta hydrolase"/>
    <property type="match status" value="2"/>
</dbReference>
<dbReference type="Pfam" id="PF00135">
    <property type="entry name" value="COesterase"/>
    <property type="match status" value="1"/>
</dbReference>
<dbReference type="InterPro" id="IPR019819">
    <property type="entry name" value="Carboxylesterase_B_CS"/>
</dbReference>
<dbReference type="PANTHER" id="PTHR11559">
    <property type="entry name" value="CARBOXYLESTERASE"/>
    <property type="match status" value="1"/>
</dbReference>
<comment type="caution">
    <text evidence="2">The sequence shown here is derived from an EMBL/GenBank/DDBJ whole genome shotgun (WGS) entry which is preliminary data.</text>
</comment>
<evidence type="ECO:0000313" key="3">
    <source>
        <dbReference type="Proteomes" id="UP000005446"/>
    </source>
</evidence>
<reference evidence="2 3" key="1">
    <citation type="journal article" date="2012" name="Eukaryot. Cell">
        <title>Genome sequence of the fungus Glarea lozoyensis: the first genome sequence of a species from the Helotiaceae family.</title>
        <authorList>
            <person name="Youssar L."/>
            <person name="Gruening B.A."/>
            <person name="Erxleben A."/>
            <person name="Guenther S."/>
            <person name="Huettel W."/>
        </authorList>
    </citation>
    <scope>NUCLEOTIDE SEQUENCE [LARGE SCALE GENOMIC DNA]</scope>
    <source>
        <strain evidence="3">ATCC 74030 / MF5533</strain>
    </source>
</reference>
<dbReference type="SUPFAM" id="SSF53474">
    <property type="entry name" value="alpha/beta-Hydrolases"/>
    <property type="match status" value="1"/>
</dbReference>
<dbReference type="InterPro" id="IPR050309">
    <property type="entry name" value="Type-B_Carboxylest/Lipase"/>
</dbReference>
<accession>H0ECM8</accession>
<evidence type="ECO:0000313" key="2">
    <source>
        <dbReference type="EMBL" id="EHL03532.1"/>
    </source>
</evidence>